<evidence type="ECO:0000313" key="8">
    <source>
        <dbReference type="EMBL" id="KAJ1965488.1"/>
    </source>
</evidence>
<dbReference type="GO" id="GO:0008425">
    <property type="term" value="F:2-methoxy-6-polyprenyl-1,4-benzoquinol methyltransferase activity"/>
    <property type="evidence" value="ECO:0007669"/>
    <property type="project" value="UniProtKB-UniRule"/>
</dbReference>
<dbReference type="InterPro" id="IPR029063">
    <property type="entry name" value="SAM-dependent_MTases_sf"/>
</dbReference>
<comment type="subcellular location">
    <subcellularLocation>
        <location evidence="6">Mitochondrion inner membrane</location>
        <topology evidence="6">Peripheral membrane protein</topology>
        <orientation evidence="6">Matrix side</orientation>
    </subcellularLocation>
</comment>
<dbReference type="PANTHER" id="PTHR43591">
    <property type="entry name" value="METHYLTRANSFERASE"/>
    <property type="match status" value="1"/>
</dbReference>
<evidence type="ECO:0000256" key="1">
    <source>
        <dbReference type="ARBA" id="ARBA00022603"/>
    </source>
</evidence>
<dbReference type="GO" id="GO:0032259">
    <property type="term" value="P:methylation"/>
    <property type="evidence" value="ECO:0007669"/>
    <property type="project" value="UniProtKB-KW"/>
</dbReference>
<evidence type="ECO:0000256" key="4">
    <source>
        <dbReference type="ARBA" id="ARBA00022691"/>
    </source>
</evidence>
<dbReference type="AlphaFoldDB" id="A0A9W8E7S6"/>
<comment type="caution">
    <text evidence="8">The sequence shown here is derived from an EMBL/GenBank/DDBJ whole genome shotgun (WGS) entry which is preliminary data.</text>
</comment>
<feature type="compositionally biased region" description="Low complexity" evidence="7">
    <location>
        <begin position="56"/>
        <end position="67"/>
    </location>
</feature>
<dbReference type="PANTHER" id="PTHR43591:SF24">
    <property type="entry name" value="2-METHOXY-6-POLYPRENYL-1,4-BENZOQUINOL METHYLASE, MITOCHONDRIAL"/>
    <property type="match status" value="1"/>
</dbReference>
<dbReference type="InterPro" id="IPR004033">
    <property type="entry name" value="UbiE/COQ5_MeTrFase"/>
</dbReference>
<dbReference type="NCBIfam" id="TIGR01934">
    <property type="entry name" value="MenG_MenH_UbiE"/>
    <property type="match status" value="1"/>
</dbReference>
<keyword evidence="1 6" id="KW-0489">Methyltransferase</keyword>
<feature type="binding site" evidence="6">
    <location>
        <begin position="188"/>
        <end position="189"/>
    </location>
    <ligand>
        <name>S-adenosyl-L-methionine</name>
        <dbReference type="ChEBI" id="CHEBI:59789"/>
    </ligand>
</feature>
<dbReference type="SUPFAM" id="SSF53335">
    <property type="entry name" value="S-adenosyl-L-methionine-dependent methyltransferases"/>
    <property type="match status" value="1"/>
</dbReference>
<feature type="region of interest" description="Disordered" evidence="7">
    <location>
        <begin position="44"/>
        <end position="68"/>
    </location>
</feature>
<protein>
    <recommendedName>
        <fullName evidence="6">2-methoxy-6-polyprenyl-1,4-benzoquinol methylase, mitochondrial</fullName>
        <ecNumber evidence="6">2.1.1.201</ecNumber>
    </recommendedName>
    <alternativeName>
        <fullName evidence="6">Ubiquinone biosynthesis methyltransferase COQ5</fullName>
    </alternativeName>
</protein>
<name>A0A9W8E7S6_9FUNG</name>
<dbReference type="Pfam" id="PF01209">
    <property type="entry name" value="Ubie_methyltran"/>
    <property type="match status" value="1"/>
</dbReference>
<dbReference type="PROSITE" id="PS51608">
    <property type="entry name" value="SAM_MT_UBIE"/>
    <property type="match status" value="1"/>
</dbReference>
<evidence type="ECO:0000256" key="6">
    <source>
        <dbReference type="HAMAP-Rule" id="MF_03191"/>
    </source>
</evidence>
<comment type="caution">
    <text evidence="6">Lacks conserved residue(s) required for the propagation of feature annotation.</text>
</comment>
<dbReference type="PROSITE" id="PS01183">
    <property type="entry name" value="UBIE_1"/>
    <property type="match status" value="1"/>
</dbReference>
<gene>
    <name evidence="6" type="primary">COQ5</name>
    <name evidence="8" type="ORF">IWQ62_002657</name>
</gene>
<comment type="subunit">
    <text evidence="5">Component of a multi-subunit COQ enzyme complex, composed of at least COQ3, COQ4, COQ5, COQ6, COQ7 and COQ9. Interacts with PYURF; the interaction is direct, stabilizes COQ5 protein and associates PYURF with COQ enzyme complex.</text>
</comment>
<comment type="catalytic activity">
    <reaction evidence="6">
        <text>a 2-methoxy-6-(all-trans-polyprenyl)benzene-1,4-diol + S-adenosyl-L-methionine = a 5-methoxy-2-methyl-3-(all-trans-polyprenyl)benzene-1,4-diol + S-adenosyl-L-homocysteine + H(+)</text>
        <dbReference type="Rhea" id="RHEA:28286"/>
        <dbReference type="Rhea" id="RHEA-COMP:10858"/>
        <dbReference type="Rhea" id="RHEA-COMP:10859"/>
        <dbReference type="ChEBI" id="CHEBI:15378"/>
        <dbReference type="ChEBI" id="CHEBI:57856"/>
        <dbReference type="ChEBI" id="CHEBI:59789"/>
        <dbReference type="ChEBI" id="CHEBI:84166"/>
        <dbReference type="ChEBI" id="CHEBI:84167"/>
        <dbReference type="EC" id="2.1.1.201"/>
    </reaction>
</comment>
<keyword evidence="6" id="KW-0472">Membrane</keyword>
<keyword evidence="3 6" id="KW-0831">Ubiquinone biosynthesis</keyword>
<dbReference type="EMBL" id="JANBPY010000594">
    <property type="protein sequence ID" value="KAJ1965488.1"/>
    <property type="molecule type" value="Genomic_DNA"/>
</dbReference>
<keyword evidence="4 6" id="KW-0949">S-adenosyl-L-methionine</keyword>
<dbReference type="PROSITE" id="PS01184">
    <property type="entry name" value="UBIE_2"/>
    <property type="match status" value="1"/>
</dbReference>
<keyword evidence="2 6" id="KW-0808">Transferase</keyword>
<feature type="binding site" evidence="6">
    <location>
        <position position="158"/>
    </location>
    <ligand>
        <name>S-adenosyl-L-methionine</name>
        <dbReference type="ChEBI" id="CHEBI:59789"/>
    </ligand>
</feature>
<dbReference type="OrthoDB" id="8300214at2759"/>
<dbReference type="EC" id="2.1.1.201" evidence="6"/>
<evidence type="ECO:0000256" key="2">
    <source>
        <dbReference type="ARBA" id="ARBA00022679"/>
    </source>
</evidence>
<comment type="function">
    <text evidence="6">Methyltransferase required for the conversion of 2-polyprenyl-6-methoxy-1,4-benzoquinol (DDMQH2) to 2-polyprenyl-3-methyl-6-methoxy-1,4-benzoquinol (DMQH2).</text>
</comment>
<keyword evidence="6" id="KW-0999">Mitochondrion inner membrane</keyword>
<evidence type="ECO:0000256" key="5">
    <source>
        <dbReference type="ARBA" id="ARBA00046387"/>
    </source>
</evidence>
<accession>A0A9W8E7S6</accession>
<comment type="pathway">
    <text evidence="6">Cofactor biosynthesis; ubiquinone biosynthesis.</text>
</comment>
<organism evidence="8 9">
    <name type="scientific">Dispira parvispora</name>
    <dbReference type="NCBI Taxonomy" id="1520584"/>
    <lineage>
        <taxon>Eukaryota</taxon>
        <taxon>Fungi</taxon>
        <taxon>Fungi incertae sedis</taxon>
        <taxon>Zoopagomycota</taxon>
        <taxon>Kickxellomycotina</taxon>
        <taxon>Dimargaritomycetes</taxon>
        <taxon>Dimargaritales</taxon>
        <taxon>Dimargaritaceae</taxon>
        <taxon>Dispira</taxon>
    </lineage>
</organism>
<proteinExistence type="inferred from homology"/>
<dbReference type="CDD" id="cd02440">
    <property type="entry name" value="AdoMet_MTases"/>
    <property type="match status" value="1"/>
</dbReference>
<dbReference type="FunFam" id="3.40.50.150:FF:000064">
    <property type="entry name" value="2-methoxy-6-polyprenyl-1,4-benzoquinol methylase, mitochondrial"/>
    <property type="match status" value="1"/>
</dbReference>
<keyword evidence="6" id="KW-0496">Mitochondrion</keyword>
<sequence>MSFIRSSSLALSWTRATRGLVRQPQSQSPQLFINRTLSQYSVTRLSDKSNAKPNETSDTSSSQSSYTHFGYREVPETDKERLVGRVFSNVASKYDIMNDVMSAGIHRVWKDQFIRRLAPTPGTRLLDVAGGTGDIALRFLNYCQNVHQDTTSQVHLVDINPDMVNEGRRRFKNSAYELRSQVSFEVGNAEDLSTVASNSMDAYTIAFGIRNCTHVDRVVQEAYRVLKPGGRFMCLEFSHVENPLLAQVYDTYSFEVIPAMGQIVAADRDSYQYLVESIRRFPKQEDFAAMIRAAGFYTVGKGFENLTFGVAAIHSGFKL</sequence>
<dbReference type="InterPro" id="IPR023576">
    <property type="entry name" value="UbiE/COQ5_MeTrFase_CS"/>
</dbReference>
<evidence type="ECO:0000256" key="3">
    <source>
        <dbReference type="ARBA" id="ARBA00022688"/>
    </source>
</evidence>
<dbReference type="Gene3D" id="3.40.50.150">
    <property type="entry name" value="Vaccinia Virus protein VP39"/>
    <property type="match status" value="1"/>
</dbReference>
<evidence type="ECO:0000313" key="9">
    <source>
        <dbReference type="Proteomes" id="UP001150925"/>
    </source>
</evidence>
<evidence type="ECO:0000256" key="7">
    <source>
        <dbReference type="SAM" id="MobiDB-lite"/>
    </source>
</evidence>
<dbReference type="Proteomes" id="UP001150925">
    <property type="component" value="Unassembled WGS sequence"/>
</dbReference>
<keyword evidence="9" id="KW-1185">Reference proteome</keyword>
<dbReference type="GO" id="GO:0031314">
    <property type="term" value="C:extrinsic component of mitochondrial inner membrane"/>
    <property type="evidence" value="ECO:0007669"/>
    <property type="project" value="UniProtKB-UniRule"/>
</dbReference>
<feature type="binding site" evidence="6">
    <location>
        <position position="132"/>
    </location>
    <ligand>
        <name>S-adenosyl-L-methionine</name>
        <dbReference type="ChEBI" id="CHEBI:59789"/>
    </ligand>
</feature>
<dbReference type="HAMAP" id="MF_01813">
    <property type="entry name" value="MenG_UbiE_methyltr"/>
    <property type="match status" value="1"/>
</dbReference>
<comment type="similarity">
    <text evidence="6">Belongs to the class I-like SAM-binding methyltransferase superfamily. MenG/UbiE family.</text>
</comment>
<reference evidence="8" key="1">
    <citation type="submission" date="2022-07" db="EMBL/GenBank/DDBJ databases">
        <title>Phylogenomic reconstructions and comparative analyses of Kickxellomycotina fungi.</title>
        <authorList>
            <person name="Reynolds N.K."/>
            <person name="Stajich J.E."/>
            <person name="Barry K."/>
            <person name="Grigoriev I.V."/>
            <person name="Crous P."/>
            <person name="Smith M.E."/>
        </authorList>
    </citation>
    <scope>NUCLEOTIDE SEQUENCE</scope>
    <source>
        <strain evidence="8">RSA 1196</strain>
    </source>
</reference>